<dbReference type="Proteomes" id="UP000662111">
    <property type="component" value="Unassembled WGS sequence"/>
</dbReference>
<proteinExistence type="predicted"/>
<evidence type="ECO:0008006" key="8">
    <source>
        <dbReference type="Google" id="ProtNLM"/>
    </source>
</evidence>
<evidence type="ECO:0000256" key="5">
    <source>
        <dbReference type="SAM" id="Phobius"/>
    </source>
</evidence>
<dbReference type="RefSeq" id="WP_022920003.1">
    <property type="nucleotide sequence ID" value="NZ_BMLB01000008.1"/>
</dbReference>
<name>A0ABQ2FE66_9MICO</name>
<evidence type="ECO:0000256" key="4">
    <source>
        <dbReference type="ARBA" id="ARBA00023136"/>
    </source>
</evidence>
<comment type="caution">
    <text evidence="6">The sequence shown here is derived from an EMBL/GenBank/DDBJ whole genome shotgun (WGS) entry which is preliminary data.</text>
</comment>
<keyword evidence="7" id="KW-1185">Reference proteome</keyword>
<evidence type="ECO:0000256" key="3">
    <source>
        <dbReference type="ARBA" id="ARBA00022989"/>
    </source>
</evidence>
<feature type="transmembrane region" description="Helical" evidence="5">
    <location>
        <begin position="144"/>
        <end position="162"/>
    </location>
</feature>
<feature type="transmembrane region" description="Helical" evidence="5">
    <location>
        <begin position="104"/>
        <end position="124"/>
    </location>
</feature>
<comment type="subcellular location">
    <subcellularLocation>
        <location evidence="1">Membrane</location>
        <topology evidence="1">Multi-pass membrane protein</topology>
    </subcellularLocation>
</comment>
<reference evidence="7" key="1">
    <citation type="journal article" date="2019" name="Int. J. Syst. Evol. Microbiol.">
        <title>The Global Catalogue of Microorganisms (GCM) 10K type strain sequencing project: providing services to taxonomists for standard genome sequencing and annotation.</title>
        <authorList>
            <consortium name="The Broad Institute Genomics Platform"/>
            <consortium name="The Broad Institute Genome Sequencing Center for Infectious Disease"/>
            <person name="Wu L."/>
            <person name="Ma J."/>
        </authorList>
    </citation>
    <scope>NUCLEOTIDE SEQUENCE [LARGE SCALE GENOMIC DNA]</scope>
    <source>
        <strain evidence="7">CGMCC 1.5362</strain>
    </source>
</reference>
<feature type="transmembrane region" description="Helical" evidence="5">
    <location>
        <begin position="81"/>
        <end position="97"/>
    </location>
</feature>
<keyword evidence="3 5" id="KW-1133">Transmembrane helix</keyword>
<evidence type="ECO:0000313" key="7">
    <source>
        <dbReference type="Proteomes" id="UP000662111"/>
    </source>
</evidence>
<sequence length="168" mass="17280">MSSTAARPTTTGTLRTAAHHVLDQVTAVLAAHSVTALRVSLGLVFLAFASAKFVAGASPAEDLAVATVTELTFGLVSGPDALLLTALTETVIGLTLLTGRFVRLGLLVLAGAMVGIMSPLVLFPEQMWSDGGPTLAGQYVFKDIVLVAGALVVTAHALGARLRTDDDR</sequence>
<dbReference type="Pfam" id="PF07681">
    <property type="entry name" value="DoxX"/>
    <property type="match status" value="1"/>
</dbReference>
<organism evidence="6 7">
    <name type="scientific">Ornithinimicrobium pekingense</name>
    <dbReference type="NCBI Taxonomy" id="384677"/>
    <lineage>
        <taxon>Bacteria</taxon>
        <taxon>Bacillati</taxon>
        <taxon>Actinomycetota</taxon>
        <taxon>Actinomycetes</taxon>
        <taxon>Micrococcales</taxon>
        <taxon>Ornithinimicrobiaceae</taxon>
        <taxon>Ornithinimicrobium</taxon>
    </lineage>
</organism>
<protein>
    <recommendedName>
        <fullName evidence="8">DoxX family protein</fullName>
    </recommendedName>
</protein>
<evidence type="ECO:0000256" key="2">
    <source>
        <dbReference type="ARBA" id="ARBA00022692"/>
    </source>
</evidence>
<accession>A0ABQ2FE66</accession>
<dbReference type="InterPro" id="IPR032808">
    <property type="entry name" value="DoxX"/>
</dbReference>
<keyword evidence="4 5" id="KW-0472">Membrane</keyword>
<gene>
    <name evidence="6" type="ORF">GCM10011509_34750</name>
</gene>
<evidence type="ECO:0000256" key="1">
    <source>
        <dbReference type="ARBA" id="ARBA00004141"/>
    </source>
</evidence>
<evidence type="ECO:0000313" key="6">
    <source>
        <dbReference type="EMBL" id="GGK83373.1"/>
    </source>
</evidence>
<dbReference type="EMBL" id="BMLB01000008">
    <property type="protein sequence ID" value="GGK83373.1"/>
    <property type="molecule type" value="Genomic_DNA"/>
</dbReference>
<keyword evidence="2 5" id="KW-0812">Transmembrane</keyword>